<comment type="caution">
    <text evidence="2">The sequence shown here is derived from an EMBL/GenBank/DDBJ whole genome shotgun (WGS) entry which is preliminary data.</text>
</comment>
<dbReference type="PANTHER" id="PTHR32444">
    <property type="entry name" value="BULB-TYPE LECTIN DOMAIN-CONTAINING PROTEIN"/>
    <property type="match status" value="1"/>
</dbReference>
<protein>
    <recommendedName>
        <fullName evidence="1">Apple domain-containing protein</fullName>
    </recommendedName>
</protein>
<reference evidence="2" key="1">
    <citation type="journal article" date="2023" name="Plant J.">
        <title>Genome sequences and population genomics provide insights into the demographic history, inbreeding, and mutation load of two 'living fossil' tree species of Dipteronia.</title>
        <authorList>
            <person name="Feng Y."/>
            <person name="Comes H.P."/>
            <person name="Chen J."/>
            <person name="Zhu S."/>
            <person name="Lu R."/>
            <person name="Zhang X."/>
            <person name="Li P."/>
            <person name="Qiu J."/>
            <person name="Olsen K.M."/>
            <person name="Qiu Y."/>
        </authorList>
    </citation>
    <scope>NUCLEOTIDE SEQUENCE</scope>
    <source>
        <strain evidence="2">NBL</strain>
    </source>
</reference>
<evidence type="ECO:0000313" key="3">
    <source>
        <dbReference type="Proteomes" id="UP001281410"/>
    </source>
</evidence>
<sequence length="207" mass="23579">MLQSDPETFEITLVYFVANSAPARLLLGKPKHNSTLSMLRLEIDGNLKLYTYNDKADGHAWEVTFNVFSRDSDWANECQLPEKCGEFGVCDNNLCVACPSEEGELLEWSKECEARKVNSCDVKDFHFYKLEGVDHFMSKYNSGSGVMKVDKCGKKCSRDCKCLGYFYHKETSKCWIAYDLMTLSKFPNSTHLGYIKVPNKKLIQTSS</sequence>
<name>A0AAE0EBD9_9ROSI</name>
<keyword evidence="3" id="KW-1185">Reference proteome</keyword>
<dbReference type="GO" id="GO:0009505">
    <property type="term" value="C:plant-type cell wall"/>
    <property type="evidence" value="ECO:0007669"/>
    <property type="project" value="TreeGrafter"/>
</dbReference>
<dbReference type="InterPro" id="IPR003609">
    <property type="entry name" value="Pan_app"/>
</dbReference>
<evidence type="ECO:0000313" key="2">
    <source>
        <dbReference type="EMBL" id="KAK3220270.1"/>
    </source>
</evidence>
<organism evidence="2 3">
    <name type="scientific">Dipteronia sinensis</name>
    <dbReference type="NCBI Taxonomy" id="43782"/>
    <lineage>
        <taxon>Eukaryota</taxon>
        <taxon>Viridiplantae</taxon>
        <taxon>Streptophyta</taxon>
        <taxon>Embryophyta</taxon>
        <taxon>Tracheophyta</taxon>
        <taxon>Spermatophyta</taxon>
        <taxon>Magnoliopsida</taxon>
        <taxon>eudicotyledons</taxon>
        <taxon>Gunneridae</taxon>
        <taxon>Pentapetalae</taxon>
        <taxon>rosids</taxon>
        <taxon>malvids</taxon>
        <taxon>Sapindales</taxon>
        <taxon>Sapindaceae</taxon>
        <taxon>Hippocastanoideae</taxon>
        <taxon>Acereae</taxon>
        <taxon>Dipteronia</taxon>
    </lineage>
</organism>
<dbReference type="EMBL" id="JANJYJ010000004">
    <property type="protein sequence ID" value="KAK3220270.1"/>
    <property type="molecule type" value="Genomic_DNA"/>
</dbReference>
<dbReference type="AlphaFoldDB" id="A0AAE0EBD9"/>
<dbReference type="PANTHER" id="PTHR32444:SF10">
    <property type="entry name" value="CURCULIN-LIKE (MANNOSE-BINDING) LECTIN FAMILY PROTEIN-RELATED"/>
    <property type="match status" value="1"/>
</dbReference>
<dbReference type="Proteomes" id="UP001281410">
    <property type="component" value="Unassembled WGS sequence"/>
</dbReference>
<dbReference type="CDD" id="cd01098">
    <property type="entry name" value="PAN_AP_plant"/>
    <property type="match status" value="1"/>
</dbReference>
<gene>
    <name evidence="2" type="ORF">Dsin_014240</name>
</gene>
<accession>A0AAE0EBD9</accession>
<feature type="domain" description="Apple" evidence="1">
    <location>
        <begin position="120"/>
        <end position="190"/>
    </location>
</feature>
<dbReference type="PROSITE" id="PS50948">
    <property type="entry name" value="PAN"/>
    <property type="match status" value="1"/>
</dbReference>
<proteinExistence type="predicted"/>
<evidence type="ECO:0000259" key="1">
    <source>
        <dbReference type="PROSITE" id="PS50948"/>
    </source>
</evidence>